<dbReference type="Proteomes" id="UP001360953">
    <property type="component" value="Unassembled WGS sequence"/>
</dbReference>
<comment type="subcellular location">
    <subcellularLocation>
        <location evidence="1">Membrane</location>
        <topology evidence="1">Multi-pass membrane protein</topology>
    </subcellularLocation>
</comment>
<dbReference type="PANTHER" id="PTHR23502">
    <property type="entry name" value="MAJOR FACILITATOR SUPERFAMILY"/>
    <property type="match status" value="1"/>
</dbReference>
<evidence type="ECO:0000256" key="2">
    <source>
        <dbReference type="ARBA" id="ARBA00022692"/>
    </source>
</evidence>
<keyword evidence="3 5" id="KW-1133">Transmembrane helix</keyword>
<feature type="transmembrane region" description="Helical" evidence="5">
    <location>
        <begin position="51"/>
        <end position="71"/>
    </location>
</feature>
<feature type="transmembrane region" description="Helical" evidence="5">
    <location>
        <begin position="182"/>
        <end position="204"/>
    </location>
</feature>
<dbReference type="Pfam" id="PF07690">
    <property type="entry name" value="MFS_1"/>
    <property type="match status" value="1"/>
</dbReference>
<evidence type="ECO:0000259" key="6">
    <source>
        <dbReference type="PROSITE" id="PS50850"/>
    </source>
</evidence>
<name>A0ABR1MAW2_9PEZI</name>
<dbReference type="RefSeq" id="XP_066660226.1">
    <property type="nucleotide sequence ID" value="XM_066796435.1"/>
</dbReference>
<feature type="transmembrane region" description="Helical" evidence="5">
    <location>
        <begin position="289"/>
        <end position="308"/>
    </location>
</feature>
<evidence type="ECO:0000256" key="5">
    <source>
        <dbReference type="SAM" id="Phobius"/>
    </source>
</evidence>
<organism evidence="7 8">
    <name type="scientific">Phyllosticta citribraziliensis</name>
    <dbReference type="NCBI Taxonomy" id="989973"/>
    <lineage>
        <taxon>Eukaryota</taxon>
        <taxon>Fungi</taxon>
        <taxon>Dikarya</taxon>
        <taxon>Ascomycota</taxon>
        <taxon>Pezizomycotina</taxon>
        <taxon>Dothideomycetes</taxon>
        <taxon>Dothideomycetes incertae sedis</taxon>
        <taxon>Botryosphaeriales</taxon>
        <taxon>Phyllostictaceae</taxon>
        <taxon>Phyllosticta</taxon>
    </lineage>
</organism>
<proteinExistence type="predicted"/>
<comment type="caution">
    <text evidence="7">The sequence shown here is derived from an EMBL/GenBank/DDBJ whole genome shotgun (WGS) entry which is preliminary data.</text>
</comment>
<dbReference type="PROSITE" id="PS50850">
    <property type="entry name" value="MFS"/>
    <property type="match status" value="1"/>
</dbReference>
<feature type="transmembrane region" description="Helical" evidence="5">
    <location>
        <begin position="148"/>
        <end position="170"/>
    </location>
</feature>
<dbReference type="Gene3D" id="1.20.1250.20">
    <property type="entry name" value="MFS general substrate transporter like domains"/>
    <property type="match status" value="1"/>
</dbReference>
<feature type="transmembrane region" description="Helical" evidence="5">
    <location>
        <begin position="480"/>
        <end position="500"/>
    </location>
</feature>
<reference evidence="7 8" key="1">
    <citation type="submission" date="2024-04" db="EMBL/GenBank/DDBJ databases">
        <title>Phyllosticta paracitricarpa is synonymous to the EU quarantine fungus P. citricarpa based on phylogenomic analyses.</title>
        <authorList>
            <consortium name="Lawrence Berkeley National Laboratory"/>
            <person name="Van ingen-buijs V.A."/>
            <person name="Van westerhoven A.C."/>
            <person name="Haridas S."/>
            <person name="Skiadas P."/>
            <person name="Martin F."/>
            <person name="Groenewald J.Z."/>
            <person name="Crous P.W."/>
            <person name="Seidl M.F."/>
        </authorList>
    </citation>
    <scope>NUCLEOTIDE SEQUENCE [LARGE SCALE GENOMIC DNA]</scope>
    <source>
        <strain evidence="7 8">CPC 17464</strain>
    </source>
</reference>
<evidence type="ECO:0000313" key="8">
    <source>
        <dbReference type="Proteomes" id="UP001360953"/>
    </source>
</evidence>
<accession>A0ABR1MAW2</accession>
<keyword evidence="8" id="KW-1185">Reference proteome</keyword>
<feature type="transmembrane region" description="Helical" evidence="5">
    <location>
        <begin position="216"/>
        <end position="234"/>
    </location>
</feature>
<protein>
    <submittedName>
        <fullName evidence="7">Major facilitator superfamily domain-containing protein</fullName>
    </submittedName>
</protein>
<gene>
    <name evidence="7" type="ORF">J3D65DRAFT_46097</name>
</gene>
<feature type="transmembrane region" description="Helical" evidence="5">
    <location>
        <begin position="416"/>
        <end position="438"/>
    </location>
</feature>
<dbReference type="SUPFAM" id="SSF103473">
    <property type="entry name" value="MFS general substrate transporter"/>
    <property type="match status" value="1"/>
</dbReference>
<feature type="domain" description="Major facilitator superfamily (MFS) profile" evidence="6">
    <location>
        <begin position="57"/>
        <end position="503"/>
    </location>
</feature>
<feature type="transmembrane region" description="Helical" evidence="5">
    <location>
        <begin position="123"/>
        <end position="141"/>
    </location>
</feature>
<dbReference type="InterPro" id="IPR036259">
    <property type="entry name" value="MFS_trans_sf"/>
</dbReference>
<feature type="transmembrane region" description="Helical" evidence="5">
    <location>
        <begin position="328"/>
        <end position="348"/>
    </location>
</feature>
<evidence type="ECO:0000256" key="4">
    <source>
        <dbReference type="ARBA" id="ARBA00023136"/>
    </source>
</evidence>
<evidence type="ECO:0000256" key="1">
    <source>
        <dbReference type="ARBA" id="ARBA00004141"/>
    </source>
</evidence>
<evidence type="ECO:0000256" key="3">
    <source>
        <dbReference type="ARBA" id="ARBA00022989"/>
    </source>
</evidence>
<feature type="non-terminal residue" evidence="7">
    <location>
        <position position="1"/>
    </location>
</feature>
<sequence length="546" mass="58563">HARPSTYGDANALGVLLSGITVQAQPSAADGKVFVVEHEDGDPLDPHTWSVWSRVAATLLIGGIAFVVGVASSINSAVVKEVARDFEVSEEVATLATGRYLVGLGIGALFSGPCSETLGRNPVYVGTLLLYMVCIAAAGLAPNAGAQIAFRFLAGFFGSTPLTCAGGSIADLWSPLDRVYAFPVFANAAFMGPVLGPILGSFIATSPHVTWRMVEWTSLLLAFLILTLLTLFQPETYAPVLLRWKAHHLRQLTHDARYVSAPEARGDTFGSRLRAALIRPFVLTATEPIIGLIGVYLTVIYVVLFMFLDGFDYVFGRTYGTSQVQTGFCFAGIAVGLFGATALAPLVYRWAKRGWVWSPPGVAGGEKTQGQQQQQKALPPEFRLWYAMLGGSIAIPLSLLWMGLTASPRIPIWSPLAASALFGYGILAVFISSYLYIIDTYATLSASALASVTLVRYVAAGAMVSVGVPFYERVGVRGTLGILAAVSAVLAPLPYVFYFYGDRIRGRSAWVDRGGEGVGWDGDKNIKMRGGMWDVDMNARSSMNFH</sequence>
<keyword evidence="4 5" id="KW-0472">Membrane</keyword>
<dbReference type="GeneID" id="92029341"/>
<dbReference type="EMBL" id="JBBPEH010000001">
    <property type="protein sequence ID" value="KAK7544991.1"/>
    <property type="molecule type" value="Genomic_DNA"/>
</dbReference>
<dbReference type="InterPro" id="IPR011701">
    <property type="entry name" value="MFS"/>
</dbReference>
<evidence type="ECO:0000313" key="7">
    <source>
        <dbReference type="EMBL" id="KAK7544991.1"/>
    </source>
</evidence>
<feature type="transmembrane region" description="Helical" evidence="5">
    <location>
        <begin position="444"/>
        <end position="468"/>
    </location>
</feature>
<keyword evidence="2 5" id="KW-0812">Transmembrane</keyword>
<feature type="transmembrane region" description="Helical" evidence="5">
    <location>
        <begin position="384"/>
        <end position="404"/>
    </location>
</feature>
<dbReference type="InterPro" id="IPR020846">
    <property type="entry name" value="MFS_dom"/>
</dbReference>
<dbReference type="PANTHER" id="PTHR23502:SF47">
    <property type="entry name" value="MAJOR FACILITATOR SUPERFAMILY (MFS) PROFILE DOMAIN-CONTAINING PROTEIN-RELATED"/>
    <property type="match status" value="1"/>
</dbReference>